<comment type="caution">
    <text evidence="1">The sequence shown here is derived from an EMBL/GenBank/DDBJ whole genome shotgun (WGS) entry which is preliminary data.</text>
</comment>
<sequence>MTTSSDVKTTPNPSDERWHALAATISPESTDVFGQWVSDQLKALEARLGDFESPRSVCHDLRG</sequence>
<gene>
    <name evidence="1" type="ORF">Rcae01_04784</name>
</gene>
<name>A0ABP9VYD3_9BACT</name>
<keyword evidence="2" id="KW-1185">Reference proteome</keyword>
<reference evidence="1 2" key="1">
    <citation type="submission" date="2024-02" db="EMBL/GenBank/DDBJ databases">
        <title>Rhodopirellula caenicola NBRC 110016.</title>
        <authorList>
            <person name="Ichikawa N."/>
            <person name="Katano-Makiyama Y."/>
            <person name="Hidaka K."/>
        </authorList>
    </citation>
    <scope>NUCLEOTIDE SEQUENCE [LARGE SCALE GENOMIC DNA]</scope>
    <source>
        <strain evidence="1 2">NBRC 110016</strain>
    </source>
</reference>
<dbReference type="EMBL" id="BAABRO010000013">
    <property type="protein sequence ID" value="GAA5509285.1"/>
    <property type="molecule type" value="Genomic_DNA"/>
</dbReference>
<dbReference type="RefSeq" id="WP_345686222.1">
    <property type="nucleotide sequence ID" value="NZ_BAABRO010000013.1"/>
</dbReference>
<protein>
    <submittedName>
        <fullName evidence="1">Uncharacterized protein</fullName>
    </submittedName>
</protein>
<accession>A0ABP9VYD3</accession>
<organism evidence="1 2">
    <name type="scientific">Novipirellula caenicola</name>
    <dbReference type="NCBI Taxonomy" id="1536901"/>
    <lineage>
        <taxon>Bacteria</taxon>
        <taxon>Pseudomonadati</taxon>
        <taxon>Planctomycetota</taxon>
        <taxon>Planctomycetia</taxon>
        <taxon>Pirellulales</taxon>
        <taxon>Pirellulaceae</taxon>
        <taxon>Novipirellula</taxon>
    </lineage>
</organism>
<evidence type="ECO:0000313" key="1">
    <source>
        <dbReference type="EMBL" id="GAA5509285.1"/>
    </source>
</evidence>
<proteinExistence type="predicted"/>
<evidence type="ECO:0000313" key="2">
    <source>
        <dbReference type="Proteomes" id="UP001416858"/>
    </source>
</evidence>
<dbReference type="Proteomes" id="UP001416858">
    <property type="component" value="Unassembled WGS sequence"/>
</dbReference>